<dbReference type="InterPro" id="IPR036291">
    <property type="entry name" value="NAD(P)-bd_dom_sf"/>
</dbReference>
<dbReference type="KEGG" id="tmn:UCRPA7_1612"/>
<dbReference type="InterPro" id="IPR051019">
    <property type="entry name" value="VLCFA-Steroid_DH"/>
</dbReference>
<keyword evidence="5" id="KW-1185">Reference proteome</keyword>
<organism evidence="4 5">
    <name type="scientific">Phaeoacremonium minimum (strain UCR-PA7)</name>
    <name type="common">Esca disease fungus</name>
    <name type="synonym">Togninia minima</name>
    <dbReference type="NCBI Taxonomy" id="1286976"/>
    <lineage>
        <taxon>Eukaryota</taxon>
        <taxon>Fungi</taxon>
        <taxon>Dikarya</taxon>
        <taxon>Ascomycota</taxon>
        <taxon>Pezizomycotina</taxon>
        <taxon>Sordariomycetes</taxon>
        <taxon>Sordariomycetidae</taxon>
        <taxon>Togniniales</taxon>
        <taxon>Togniniaceae</taxon>
        <taxon>Phaeoacremonium</taxon>
    </lineage>
</organism>
<keyword evidence="3" id="KW-1133">Transmembrane helix</keyword>
<dbReference type="GeneID" id="19321779"/>
<keyword evidence="3" id="KW-0812">Transmembrane</keyword>
<dbReference type="HOGENOM" id="CLU_010194_38_2_1"/>
<dbReference type="OrthoDB" id="47007at2759"/>
<accession>R8BUB8</accession>
<dbReference type="eggNOG" id="ENOG502S55I">
    <property type="taxonomic scope" value="Eukaryota"/>
</dbReference>
<evidence type="ECO:0000256" key="2">
    <source>
        <dbReference type="ARBA" id="ARBA00023002"/>
    </source>
</evidence>
<dbReference type="GO" id="GO:0005783">
    <property type="term" value="C:endoplasmic reticulum"/>
    <property type="evidence" value="ECO:0007669"/>
    <property type="project" value="TreeGrafter"/>
</dbReference>
<evidence type="ECO:0000256" key="3">
    <source>
        <dbReference type="SAM" id="Phobius"/>
    </source>
</evidence>
<dbReference type="PANTHER" id="PTHR43899">
    <property type="entry name" value="RH59310P"/>
    <property type="match status" value="1"/>
</dbReference>
<evidence type="ECO:0000256" key="1">
    <source>
        <dbReference type="ARBA" id="ARBA00006484"/>
    </source>
</evidence>
<sequence length="360" mass="38691">MGRMADHWRESREVLRLRPGGGYNVLFALVAVLGLVTALKILFNILSFVYLYLLRRSSLGRYLHSTDGKPAWALVTGASDGLGRQFAHELAARGFNVVVHGRNPAKLEAVRDELAIAFPGRSFRVLVADISAIPCHRCQPAASTTPSATESTQTVDLGAIVASLSDINLTVLINNAGGGVLNSSGQPTFHPLQAFPQSTVLGNVNVNAIFPLLLLHKLIPQLIRNAPSLAINIGSMADQGMPLLSFYGPSKTFAMGVAGSLALEMILEGQDVEVLGVRLGEVTGVSHYKAAPTIFGPSAQTMARAALERVGCGRPTVIGYWAHALQQAGANLLPDFLKDRILLDIMSRRREDERRKLKSA</sequence>
<protein>
    <submittedName>
        <fullName evidence="4">Putative short chain dehydrogenase protein</fullName>
    </submittedName>
</protein>
<keyword evidence="3" id="KW-0472">Membrane</keyword>
<dbReference type="PRINTS" id="PR00081">
    <property type="entry name" value="GDHRDH"/>
</dbReference>
<keyword evidence="2" id="KW-0560">Oxidoreductase</keyword>
<evidence type="ECO:0000313" key="5">
    <source>
        <dbReference type="Proteomes" id="UP000014074"/>
    </source>
</evidence>
<gene>
    <name evidence="4" type="ORF">UCRPA7_1612</name>
</gene>
<comment type="similarity">
    <text evidence="1">Belongs to the short-chain dehydrogenases/reductases (SDR) family.</text>
</comment>
<dbReference type="PANTHER" id="PTHR43899:SF13">
    <property type="entry name" value="RH59310P"/>
    <property type="match status" value="1"/>
</dbReference>
<dbReference type="AlphaFoldDB" id="R8BUB8"/>
<dbReference type="RefSeq" id="XP_007912378.1">
    <property type="nucleotide sequence ID" value="XM_007914187.1"/>
</dbReference>
<evidence type="ECO:0000313" key="4">
    <source>
        <dbReference type="EMBL" id="EOO02875.1"/>
    </source>
</evidence>
<reference evidence="5" key="1">
    <citation type="journal article" date="2013" name="Genome Announc.">
        <title>Draft genome sequence of the ascomycete Phaeoacremonium aleophilum strain UCR-PA7, a causal agent of the esca disease complex in grapevines.</title>
        <authorList>
            <person name="Blanco-Ulate B."/>
            <person name="Rolshausen P."/>
            <person name="Cantu D."/>
        </authorList>
    </citation>
    <scope>NUCLEOTIDE SEQUENCE [LARGE SCALE GENOMIC DNA]</scope>
    <source>
        <strain evidence="5">UCR-PA7</strain>
    </source>
</reference>
<dbReference type="Proteomes" id="UP000014074">
    <property type="component" value="Unassembled WGS sequence"/>
</dbReference>
<dbReference type="SUPFAM" id="SSF51735">
    <property type="entry name" value="NAD(P)-binding Rossmann-fold domains"/>
    <property type="match status" value="1"/>
</dbReference>
<name>R8BUB8_PHAM7</name>
<dbReference type="Pfam" id="PF00106">
    <property type="entry name" value="adh_short"/>
    <property type="match status" value="1"/>
</dbReference>
<dbReference type="GO" id="GO:0016491">
    <property type="term" value="F:oxidoreductase activity"/>
    <property type="evidence" value="ECO:0007669"/>
    <property type="project" value="UniProtKB-KW"/>
</dbReference>
<dbReference type="Gene3D" id="3.40.50.720">
    <property type="entry name" value="NAD(P)-binding Rossmann-like Domain"/>
    <property type="match status" value="1"/>
</dbReference>
<dbReference type="EMBL" id="KB932894">
    <property type="protein sequence ID" value="EOO02875.1"/>
    <property type="molecule type" value="Genomic_DNA"/>
</dbReference>
<proteinExistence type="inferred from homology"/>
<dbReference type="InterPro" id="IPR002347">
    <property type="entry name" value="SDR_fam"/>
</dbReference>
<feature type="transmembrane region" description="Helical" evidence="3">
    <location>
        <begin position="25"/>
        <end position="53"/>
    </location>
</feature>